<dbReference type="RefSeq" id="WP_210657710.1">
    <property type="nucleotide sequence ID" value="NZ_JAGKQQ010000001.1"/>
</dbReference>
<dbReference type="InterPro" id="IPR011009">
    <property type="entry name" value="Kinase-like_dom_sf"/>
</dbReference>
<dbReference type="PANTHER" id="PTHR24349">
    <property type="entry name" value="SERINE/THREONINE-PROTEIN KINASE"/>
    <property type="match status" value="1"/>
</dbReference>
<sequence length="184" mass="19329">MYKARHRRLNRLVALKMILAGASADPRVVQPLPVRGRGARAGPAPASRSGVRGGHLRGAEPRTDPVPRDGTAGGRVAQPQAPGGERGDRPRLTPREAAELLEGIARAVHAAHIQGVVHRDLKPGNILFASADFGTPNPDLKTGTGDKHTVAASGARAPRCTPNFALPKVTDFGLAKFTQDSGRT</sequence>
<name>A0ABS5BWI3_9BACT</name>
<evidence type="ECO:0000256" key="4">
    <source>
        <dbReference type="ARBA" id="ARBA00022840"/>
    </source>
</evidence>
<dbReference type="InterPro" id="IPR008271">
    <property type="entry name" value="Ser/Thr_kinase_AS"/>
</dbReference>
<reference evidence="7 8" key="1">
    <citation type="submission" date="2021-04" db="EMBL/GenBank/DDBJ databases">
        <authorList>
            <person name="Ivanova A."/>
        </authorList>
    </citation>
    <scope>NUCLEOTIDE SEQUENCE [LARGE SCALE GENOMIC DNA]</scope>
    <source>
        <strain evidence="7 8">G18</strain>
    </source>
</reference>
<organism evidence="7 8">
    <name type="scientific">Gemmata palustris</name>
    <dbReference type="NCBI Taxonomy" id="2822762"/>
    <lineage>
        <taxon>Bacteria</taxon>
        <taxon>Pseudomonadati</taxon>
        <taxon>Planctomycetota</taxon>
        <taxon>Planctomycetia</taxon>
        <taxon>Gemmatales</taxon>
        <taxon>Gemmataceae</taxon>
        <taxon>Gemmata</taxon>
    </lineage>
</organism>
<dbReference type="Proteomes" id="UP000676565">
    <property type="component" value="Unassembled WGS sequence"/>
</dbReference>
<protein>
    <recommendedName>
        <fullName evidence="6">Protein kinase domain-containing protein</fullName>
    </recommendedName>
</protein>
<evidence type="ECO:0000256" key="2">
    <source>
        <dbReference type="ARBA" id="ARBA00022741"/>
    </source>
</evidence>
<dbReference type="PROSITE" id="PS50011">
    <property type="entry name" value="PROTEIN_KINASE_DOM"/>
    <property type="match status" value="1"/>
</dbReference>
<keyword evidence="3" id="KW-0418">Kinase</keyword>
<evidence type="ECO:0000259" key="6">
    <source>
        <dbReference type="PROSITE" id="PS50011"/>
    </source>
</evidence>
<accession>A0ABS5BWI3</accession>
<feature type="region of interest" description="Disordered" evidence="5">
    <location>
        <begin position="31"/>
        <end position="92"/>
    </location>
</feature>
<dbReference type="Pfam" id="PF00069">
    <property type="entry name" value="Pkinase"/>
    <property type="match status" value="1"/>
</dbReference>
<keyword evidence="2" id="KW-0547">Nucleotide-binding</keyword>
<feature type="compositionally biased region" description="Low complexity" evidence="5">
    <location>
        <begin position="40"/>
        <end position="50"/>
    </location>
</feature>
<dbReference type="InterPro" id="IPR050205">
    <property type="entry name" value="CDPK_Ser/Thr_kinases"/>
</dbReference>
<evidence type="ECO:0000256" key="5">
    <source>
        <dbReference type="SAM" id="MobiDB-lite"/>
    </source>
</evidence>
<dbReference type="Gene3D" id="1.10.510.10">
    <property type="entry name" value="Transferase(Phosphotransferase) domain 1"/>
    <property type="match status" value="1"/>
</dbReference>
<comment type="caution">
    <text evidence="7">The sequence shown here is derived from an EMBL/GenBank/DDBJ whole genome shotgun (WGS) entry which is preliminary data.</text>
</comment>
<keyword evidence="4" id="KW-0067">ATP-binding</keyword>
<keyword evidence="1" id="KW-0808">Transferase</keyword>
<proteinExistence type="predicted"/>
<keyword evidence="8" id="KW-1185">Reference proteome</keyword>
<feature type="compositionally biased region" description="Basic and acidic residues" evidence="5">
    <location>
        <begin position="57"/>
        <end position="67"/>
    </location>
</feature>
<dbReference type="PROSITE" id="PS00108">
    <property type="entry name" value="PROTEIN_KINASE_ST"/>
    <property type="match status" value="1"/>
</dbReference>
<evidence type="ECO:0000313" key="8">
    <source>
        <dbReference type="Proteomes" id="UP000676565"/>
    </source>
</evidence>
<dbReference type="InterPro" id="IPR000719">
    <property type="entry name" value="Prot_kinase_dom"/>
</dbReference>
<dbReference type="SUPFAM" id="SSF56112">
    <property type="entry name" value="Protein kinase-like (PK-like)"/>
    <property type="match status" value="1"/>
</dbReference>
<evidence type="ECO:0000313" key="7">
    <source>
        <dbReference type="EMBL" id="MBP3958064.1"/>
    </source>
</evidence>
<feature type="domain" description="Protein kinase" evidence="6">
    <location>
        <begin position="1"/>
        <end position="184"/>
    </location>
</feature>
<gene>
    <name evidence="7" type="ORF">J8F10_22655</name>
</gene>
<evidence type="ECO:0000256" key="1">
    <source>
        <dbReference type="ARBA" id="ARBA00022679"/>
    </source>
</evidence>
<dbReference type="EMBL" id="JAGKQQ010000001">
    <property type="protein sequence ID" value="MBP3958064.1"/>
    <property type="molecule type" value="Genomic_DNA"/>
</dbReference>
<evidence type="ECO:0000256" key="3">
    <source>
        <dbReference type="ARBA" id="ARBA00022777"/>
    </source>
</evidence>